<dbReference type="Proteomes" id="UP000020467">
    <property type="component" value="Unassembled WGS sequence"/>
</dbReference>
<protein>
    <submittedName>
        <fullName evidence="1">Uncharacterized protein</fullName>
    </submittedName>
</protein>
<organism evidence="1 2">
    <name type="scientific">Colletotrichum fioriniae PJ7</name>
    <dbReference type="NCBI Taxonomy" id="1445577"/>
    <lineage>
        <taxon>Eukaryota</taxon>
        <taxon>Fungi</taxon>
        <taxon>Dikarya</taxon>
        <taxon>Ascomycota</taxon>
        <taxon>Pezizomycotina</taxon>
        <taxon>Sordariomycetes</taxon>
        <taxon>Hypocreomycetidae</taxon>
        <taxon>Glomerellales</taxon>
        <taxon>Glomerellaceae</taxon>
        <taxon>Colletotrichum</taxon>
        <taxon>Colletotrichum acutatum species complex</taxon>
    </lineage>
</organism>
<dbReference type="eggNOG" id="ENOG502RXEE">
    <property type="taxonomic scope" value="Eukaryota"/>
</dbReference>
<comment type="caution">
    <text evidence="1">The sequence shown here is derived from an EMBL/GenBank/DDBJ whole genome shotgun (WGS) entry which is preliminary data.</text>
</comment>
<gene>
    <name evidence="1" type="ORF">CFIO01_05238</name>
</gene>
<reference evidence="1 2" key="1">
    <citation type="submission" date="2014-02" db="EMBL/GenBank/DDBJ databases">
        <title>The genome sequence of Colletotrichum fioriniae PJ7.</title>
        <authorList>
            <person name="Baroncelli R."/>
            <person name="Thon M.R."/>
        </authorList>
    </citation>
    <scope>NUCLEOTIDE SEQUENCE [LARGE SCALE GENOMIC DNA]</scope>
    <source>
        <strain evidence="1 2">PJ7</strain>
    </source>
</reference>
<dbReference type="HOGENOM" id="CLU_044876_8_0_1"/>
<proteinExistence type="predicted"/>
<evidence type="ECO:0000313" key="1">
    <source>
        <dbReference type="EMBL" id="EXF79871.1"/>
    </source>
</evidence>
<dbReference type="AlphaFoldDB" id="A0A010RHQ8"/>
<name>A0A010RHQ8_9PEZI</name>
<evidence type="ECO:0000313" key="2">
    <source>
        <dbReference type="Proteomes" id="UP000020467"/>
    </source>
</evidence>
<dbReference type="EMBL" id="JARH01000491">
    <property type="protein sequence ID" value="EXF79871.1"/>
    <property type="molecule type" value="Genomic_DNA"/>
</dbReference>
<dbReference type="OrthoDB" id="10000533at2759"/>
<keyword evidence="2" id="KW-1185">Reference proteome</keyword>
<accession>A0A010RHQ8</accession>
<sequence>MFGMFVDFEQRRAIVIDKSVAKLTLTTVEDLCATVADALDYGGEWPPIGGMSGSTMDVAGLIALGESIRSKSLKDEIDCDICLQLTGGPFQVDRVSLKDVQDNTFSTTWVPMIEHPGVPVAMRDAVSRNVLRKYLLGIERGVWSVSDEWNRCINLPYTTAEEYLRKVWVNRP</sequence>
<dbReference type="KEGG" id="cfj:CFIO01_05238"/>